<dbReference type="SMART" id="SM00409">
    <property type="entry name" value="IG"/>
    <property type="match status" value="1"/>
</dbReference>
<evidence type="ECO:0000256" key="8">
    <source>
        <dbReference type="ARBA" id="ARBA00023157"/>
    </source>
</evidence>
<keyword evidence="5" id="KW-0677">Repeat</keyword>
<dbReference type="PANTHER" id="PTHR24369">
    <property type="entry name" value="ANTIGEN BSP, PUTATIVE-RELATED"/>
    <property type="match status" value="1"/>
</dbReference>
<dbReference type="PROSITE" id="PS51450">
    <property type="entry name" value="LRR"/>
    <property type="match status" value="2"/>
</dbReference>
<reference evidence="14" key="1">
    <citation type="submission" date="2025-08" db="UniProtKB">
        <authorList>
            <consortium name="RefSeq"/>
        </authorList>
    </citation>
    <scope>IDENTIFICATION</scope>
    <source>
        <tissue evidence="14">Whole sample</tissue>
    </source>
</reference>
<dbReference type="SUPFAM" id="SSF48726">
    <property type="entry name" value="Immunoglobulin"/>
    <property type="match status" value="1"/>
</dbReference>
<dbReference type="InterPro" id="IPR003961">
    <property type="entry name" value="FN3_dom"/>
</dbReference>
<keyword evidence="4" id="KW-0732">Signal</keyword>
<dbReference type="InterPro" id="IPR013098">
    <property type="entry name" value="Ig_I-set"/>
</dbReference>
<keyword evidence="6 10" id="KW-1133">Transmembrane helix</keyword>
<gene>
    <name evidence="14" type="primary">LOC111107629</name>
</gene>
<evidence type="ECO:0000256" key="5">
    <source>
        <dbReference type="ARBA" id="ARBA00022737"/>
    </source>
</evidence>
<dbReference type="InterPro" id="IPR036179">
    <property type="entry name" value="Ig-like_dom_sf"/>
</dbReference>
<dbReference type="InterPro" id="IPR013783">
    <property type="entry name" value="Ig-like_fold"/>
</dbReference>
<evidence type="ECO:0000256" key="3">
    <source>
        <dbReference type="ARBA" id="ARBA00022692"/>
    </source>
</evidence>
<organism evidence="13 14">
    <name type="scientific">Crassostrea virginica</name>
    <name type="common">Eastern oyster</name>
    <dbReference type="NCBI Taxonomy" id="6565"/>
    <lineage>
        <taxon>Eukaryota</taxon>
        <taxon>Metazoa</taxon>
        <taxon>Spiralia</taxon>
        <taxon>Lophotrochozoa</taxon>
        <taxon>Mollusca</taxon>
        <taxon>Bivalvia</taxon>
        <taxon>Autobranchia</taxon>
        <taxon>Pteriomorphia</taxon>
        <taxon>Ostreida</taxon>
        <taxon>Ostreoidea</taxon>
        <taxon>Ostreidae</taxon>
        <taxon>Crassostrea</taxon>
    </lineage>
</organism>
<evidence type="ECO:0000256" key="2">
    <source>
        <dbReference type="ARBA" id="ARBA00022614"/>
    </source>
</evidence>
<evidence type="ECO:0000256" key="10">
    <source>
        <dbReference type="SAM" id="Phobius"/>
    </source>
</evidence>
<name>A0A8B8B5C7_CRAVI</name>
<dbReference type="InterPro" id="IPR003599">
    <property type="entry name" value="Ig_sub"/>
</dbReference>
<dbReference type="SUPFAM" id="SSF49265">
    <property type="entry name" value="Fibronectin type III"/>
    <property type="match status" value="1"/>
</dbReference>
<dbReference type="SMART" id="SM00408">
    <property type="entry name" value="IGc2"/>
    <property type="match status" value="1"/>
</dbReference>
<evidence type="ECO:0000313" key="14">
    <source>
        <dbReference type="RefSeq" id="XP_022298617.1"/>
    </source>
</evidence>
<dbReference type="FunFam" id="3.80.10.10:FF:000770">
    <property type="entry name" value="Uncharacterized protein"/>
    <property type="match status" value="1"/>
</dbReference>
<evidence type="ECO:0000256" key="1">
    <source>
        <dbReference type="ARBA" id="ARBA00004167"/>
    </source>
</evidence>
<dbReference type="Pfam" id="PF13855">
    <property type="entry name" value="LRR_8"/>
    <property type="match status" value="3"/>
</dbReference>
<dbReference type="PROSITE" id="PS50853">
    <property type="entry name" value="FN3"/>
    <property type="match status" value="1"/>
</dbReference>
<accession>A0A8B8B5C7</accession>
<evidence type="ECO:0000313" key="13">
    <source>
        <dbReference type="Proteomes" id="UP000694844"/>
    </source>
</evidence>
<dbReference type="Gene3D" id="3.80.10.10">
    <property type="entry name" value="Ribonuclease Inhibitor"/>
    <property type="match status" value="3"/>
</dbReference>
<comment type="subcellular location">
    <subcellularLocation>
        <location evidence="1">Membrane</location>
        <topology evidence="1">Single-pass membrane protein</topology>
    </subcellularLocation>
</comment>
<dbReference type="PROSITE" id="PS50835">
    <property type="entry name" value="IG_LIKE"/>
    <property type="match status" value="1"/>
</dbReference>
<dbReference type="SUPFAM" id="SSF52058">
    <property type="entry name" value="L domain-like"/>
    <property type="match status" value="1"/>
</dbReference>
<evidence type="ECO:0000256" key="9">
    <source>
        <dbReference type="ARBA" id="ARBA00023180"/>
    </source>
</evidence>
<dbReference type="InterPro" id="IPR036116">
    <property type="entry name" value="FN3_sf"/>
</dbReference>
<dbReference type="Pfam" id="PF07679">
    <property type="entry name" value="I-set"/>
    <property type="match status" value="1"/>
</dbReference>
<keyword evidence="7 10" id="KW-0472">Membrane</keyword>
<dbReference type="Gene3D" id="2.60.40.10">
    <property type="entry name" value="Immunoglobulins"/>
    <property type="match status" value="2"/>
</dbReference>
<feature type="domain" description="Ig-like" evidence="11">
    <location>
        <begin position="443"/>
        <end position="534"/>
    </location>
</feature>
<evidence type="ECO:0000256" key="6">
    <source>
        <dbReference type="ARBA" id="ARBA00022989"/>
    </source>
</evidence>
<dbReference type="InterPro" id="IPR003591">
    <property type="entry name" value="Leu-rich_rpt_typical-subtyp"/>
</dbReference>
<feature type="domain" description="Fibronectin type-III" evidence="12">
    <location>
        <begin position="538"/>
        <end position="632"/>
    </location>
</feature>
<keyword evidence="3 10" id="KW-0812">Transmembrane</keyword>
<dbReference type="SMART" id="SM00082">
    <property type="entry name" value="LRRCT"/>
    <property type="match status" value="1"/>
</dbReference>
<dbReference type="InterPro" id="IPR001611">
    <property type="entry name" value="Leu-rich_rpt"/>
</dbReference>
<proteinExistence type="predicted"/>
<dbReference type="SMART" id="SM00369">
    <property type="entry name" value="LRR_TYP"/>
    <property type="match status" value="11"/>
</dbReference>
<dbReference type="InterPro" id="IPR007110">
    <property type="entry name" value="Ig-like_dom"/>
</dbReference>
<dbReference type="GO" id="GO:0005886">
    <property type="term" value="C:plasma membrane"/>
    <property type="evidence" value="ECO:0007669"/>
    <property type="project" value="TreeGrafter"/>
</dbReference>
<dbReference type="CDD" id="cd00063">
    <property type="entry name" value="FN3"/>
    <property type="match status" value="1"/>
</dbReference>
<dbReference type="InterPro" id="IPR050541">
    <property type="entry name" value="LRR_TM_domain-containing"/>
</dbReference>
<keyword evidence="13" id="KW-1185">Reference proteome</keyword>
<sequence>MLKLLTDLSVRFFSFIVMGFLFSHMVSIQSNATHDGGSSWGSKGPCPDNCTCQMMDYPNYRSIFNKTVVCNGVQFINNIFPENIPLDVEIMDLSHCHLARLSLRLVLKNLRFLDISFNDLKVMDRHIHKLTALRQLVMRNNSLSYLQNGAFSGMLYLERLDLSYNQLYSIEPHTFGGLNYLKKLNLEGNRLHFLSSQWFASMPSLGWLFLSNNLIGRLQANVFEMLSGLFTMKLDGNRISSIESGSFNGLLHLRILYLTDNLLQTIPTQELDNLPLLQYLYFDRNPILRIPTFAFHSMNLTMLTMSYMPRLKVIEKQSFLNLEHLVTLQLHDNSEFVYIDQNTFVNCSRLKNLYLHNNRLKSVSSILKDSLPSLKTLHLYNNELECDCNAMWMKQENMKEKSNPAYRSVVFGDSLLKCGSPPNRKGSLLRDLPISALNFTCAPVIIPLFKINYNLSIGEELHLECYAMGLPSPKITWRLPNRTILDEENVKTGRYEIRSNSTLILRYLYESDTGVYSCQAQSSAGFDLKSTSVTVNNKPVRISAEYVAGNFITISWNGTQNQWSMTGYQIHYKPLGRSSAKFQIIPLDRRIRQFRYTFTNLSPLTTYMFCIVYVFETELYTVHCTNITTNQENHSSTGIIGIDSKMILGVVTSVFMLLIFGCCVLAIRRVGKKKDYLEPMYSKDTESLIDVIPLESMYQGQTTPAACSSRTSLIQSQD</sequence>
<evidence type="ECO:0000256" key="4">
    <source>
        <dbReference type="ARBA" id="ARBA00022729"/>
    </source>
</evidence>
<keyword evidence="2" id="KW-0433">Leucine-rich repeat</keyword>
<dbReference type="Pfam" id="PF00041">
    <property type="entry name" value="fn3"/>
    <property type="match status" value="1"/>
</dbReference>
<protein>
    <submittedName>
        <fullName evidence="14">Leucine-rich repeat neuronal protein 3-like</fullName>
    </submittedName>
</protein>
<dbReference type="InterPro" id="IPR032675">
    <property type="entry name" value="LRR_dom_sf"/>
</dbReference>
<dbReference type="AlphaFoldDB" id="A0A8B8B5C7"/>
<dbReference type="InterPro" id="IPR000483">
    <property type="entry name" value="Cys-rich_flank_reg_C"/>
</dbReference>
<evidence type="ECO:0000259" key="12">
    <source>
        <dbReference type="PROSITE" id="PS50853"/>
    </source>
</evidence>
<evidence type="ECO:0000256" key="7">
    <source>
        <dbReference type="ARBA" id="ARBA00023136"/>
    </source>
</evidence>
<keyword evidence="8" id="KW-1015">Disulfide bond</keyword>
<keyword evidence="9" id="KW-0325">Glycoprotein</keyword>
<dbReference type="Proteomes" id="UP000694844">
    <property type="component" value="Chromosome 8"/>
</dbReference>
<dbReference type="OrthoDB" id="676979at2759"/>
<dbReference type="PANTHER" id="PTHR24369:SF211">
    <property type="entry name" value="LEUCINE-RICH REPEAT-CONTAINING PROTEIN 15-LIKE"/>
    <property type="match status" value="1"/>
</dbReference>
<evidence type="ECO:0000259" key="11">
    <source>
        <dbReference type="PROSITE" id="PS50835"/>
    </source>
</evidence>
<feature type="transmembrane region" description="Helical" evidence="10">
    <location>
        <begin position="646"/>
        <end position="667"/>
    </location>
</feature>
<dbReference type="InterPro" id="IPR003598">
    <property type="entry name" value="Ig_sub2"/>
</dbReference>
<dbReference type="RefSeq" id="XP_022298617.1">
    <property type="nucleotide sequence ID" value="XM_022442909.1"/>
</dbReference>
<dbReference type="GeneID" id="111107629"/>
<dbReference type="KEGG" id="cvn:111107629"/>